<feature type="transmembrane region" description="Helical" evidence="6">
    <location>
        <begin position="374"/>
        <end position="396"/>
    </location>
</feature>
<dbReference type="SUPFAM" id="SSF103473">
    <property type="entry name" value="MFS general substrate transporter"/>
    <property type="match status" value="1"/>
</dbReference>
<protein>
    <submittedName>
        <fullName evidence="7">MFS transporter</fullName>
    </submittedName>
</protein>
<feature type="transmembrane region" description="Helical" evidence="6">
    <location>
        <begin position="46"/>
        <end position="69"/>
    </location>
</feature>
<dbReference type="GO" id="GO:0022857">
    <property type="term" value="F:transmembrane transporter activity"/>
    <property type="evidence" value="ECO:0007669"/>
    <property type="project" value="InterPro"/>
</dbReference>
<gene>
    <name evidence="7" type="ORF">IAG43_32580</name>
</gene>
<dbReference type="Proteomes" id="UP000516230">
    <property type="component" value="Chromosome"/>
</dbReference>
<dbReference type="EMBL" id="CP060825">
    <property type="protein sequence ID" value="QNP67166.1"/>
    <property type="molecule type" value="Genomic_DNA"/>
</dbReference>
<dbReference type="PANTHER" id="PTHR23513:SF6">
    <property type="entry name" value="MAJOR FACILITATOR SUPERFAMILY ASSOCIATED DOMAIN-CONTAINING PROTEIN"/>
    <property type="match status" value="1"/>
</dbReference>
<evidence type="ECO:0000256" key="6">
    <source>
        <dbReference type="SAM" id="Phobius"/>
    </source>
</evidence>
<feature type="transmembrane region" description="Helical" evidence="6">
    <location>
        <begin position="253"/>
        <end position="271"/>
    </location>
</feature>
<evidence type="ECO:0000313" key="8">
    <source>
        <dbReference type="Proteomes" id="UP000516230"/>
    </source>
</evidence>
<dbReference type="RefSeq" id="WP_187744218.1">
    <property type="nucleotide sequence ID" value="NZ_CP060825.1"/>
</dbReference>
<evidence type="ECO:0000256" key="1">
    <source>
        <dbReference type="ARBA" id="ARBA00004651"/>
    </source>
</evidence>
<evidence type="ECO:0000256" key="5">
    <source>
        <dbReference type="ARBA" id="ARBA00023136"/>
    </source>
</evidence>
<dbReference type="InterPro" id="IPR011701">
    <property type="entry name" value="MFS"/>
</dbReference>
<name>A0A7H0I300_9ACTN</name>
<dbReference type="InterPro" id="IPR036259">
    <property type="entry name" value="MFS_trans_sf"/>
</dbReference>
<feature type="transmembrane region" description="Helical" evidence="6">
    <location>
        <begin position="167"/>
        <end position="188"/>
    </location>
</feature>
<organism evidence="7 8">
    <name type="scientific">Streptomyces genisteinicus</name>
    <dbReference type="NCBI Taxonomy" id="2768068"/>
    <lineage>
        <taxon>Bacteria</taxon>
        <taxon>Bacillati</taxon>
        <taxon>Actinomycetota</taxon>
        <taxon>Actinomycetes</taxon>
        <taxon>Kitasatosporales</taxon>
        <taxon>Streptomycetaceae</taxon>
        <taxon>Streptomyces</taxon>
    </lineage>
</organism>
<dbReference type="Pfam" id="PF07690">
    <property type="entry name" value="MFS_1"/>
    <property type="match status" value="1"/>
</dbReference>
<sequence>MLTVLRNRAFRNLFTAQVTALLGTGLATVALGLLAYDIAGPDAGSVLGTALAIKMVAYVALAPILTALAGRLPRRALLISADTLRAAVALALPFAGEIWHVYTLIFVLQAASAAFTPTFQAALPDVLPDERDYTQALSLSRLAYDTESLASPALAAALLTFTTYNWLFLGTAAGFLASAALVLSAALPKHTPTTVTPRRRLANLRADIRHFFTTPQLRALFWMDMAVATAGALVLVNTVVYVREHLDLTTADVALALGAYGTGSMTAALLIPRALGRLSDRRLMLTGALSLPAVHTATAAITTAPTGTWRWPALLTAWCAFGAACSTVLTPAGRLLRRAAGTPEQRTGIFATQFSLSHACWLLTYPLAGWLGAAAGLQAAVTALGLLSLATALLAVHAWPKRATEQHHHAEEHIHTNLPPAHPHLTDAIAVPTGFRHRHTLHPDSLHTA</sequence>
<keyword evidence="2" id="KW-1003">Cell membrane</keyword>
<proteinExistence type="predicted"/>
<dbReference type="CDD" id="cd06173">
    <property type="entry name" value="MFS_MefA_like"/>
    <property type="match status" value="1"/>
</dbReference>
<feature type="transmembrane region" description="Helical" evidence="6">
    <location>
        <begin position="348"/>
        <end position="368"/>
    </location>
</feature>
<feature type="transmembrane region" description="Helical" evidence="6">
    <location>
        <begin position="12"/>
        <end position="34"/>
    </location>
</feature>
<evidence type="ECO:0000313" key="7">
    <source>
        <dbReference type="EMBL" id="QNP67166.1"/>
    </source>
</evidence>
<dbReference type="KEGG" id="sgj:IAG43_32580"/>
<evidence type="ECO:0000256" key="2">
    <source>
        <dbReference type="ARBA" id="ARBA00022475"/>
    </source>
</evidence>
<evidence type="ECO:0000256" key="3">
    <source>
        <dbReference type="ARBA" id="ARBA00022692"/>
    </source>
</evidence>
<dbReference type="GO" id="GO:0005886">
    <property type="term" value="C:plasma membrane"/>
    <property type="evidence" value="ECO:0007669"/>
    <property type="project" value="UniProtKB-SubCell"/>
</dbReference>
<keyword evidence="8" id="KW-1185">Reference proteome</keyword>
<feature type="transmembrane region" description="Helical" evidence="6">
    <location>
        <begin position="283"/>
        <end position="301"/>
    </location>
</feature>
<feature type="transmembrane region" description="Helical" evidence="6">
    <location>
        <begin position="219"/>
        <end position="241"/>
    </location>
</feature>
<accession>A0A7H0I300</accession>
<evidence type="ECO:0000256" key="4">
    <source>
        <dbReference type="ARBA" id="ARBA00022989"/>
    </source>
</evidence>
<dbReference type="Gene3D" id="1.20.1250.20">
    <property type="entry name" value="MFS general substrate transporter like domains"/>
    <property type="match status" value="1"/>
</dbReference>
<feature type="transmembrane region" description="Helical" evidence="6">
    <location>
        <begin position="76"/>
        <end position="95"/>
    </location>
</feature>
<keyword evidence="5 6" id="KW-0472">Membrane</keyword>
<dbReference type="PANTHER" id="PTHR23513">
    <property type="entry name" value="INTEGRAL MEMBRANE EFFLUX PROTEIN-RELATED"/>
    <property type="match status" value="1"/>
</dbReference>
<feature type="transmembrane region" description="Helical" evidence="6">
    <location>
        <begin position="313"/>
        <end position="336"/>
    </location>
</feature>
<keyword evidence="4 6" id="KW-1133">Transmembrane helix</keyword>
<comment type="subcellular location">
    <subcellularLocation>
        <location evidence="1">Cell membrane</location>
        <topology evidence="1">Multi-pass membrane protein</topology>
    </subcellularLocation>
</comment>
<keyword evidence="3 6" id="KW-0812">Transmembrane</keyword>
<dbReference type="AlphaFoldDB" id="A0A7H0I300"/>
<reference evidence="7 8" key="1">
    <citation type="submission" date="2020-08" db="EMBL/GenBank/DDBJ databases">
        <title>A novel species.</title>
        <authorList>
            <person name="Gao J."/>
        </authorList>
    </citation>
    <scope>NUCLEOTIDE SEQUENCE [LARGE SCALE GENOMIC DNA]</scope>
    <source>
        <strain evidence="7 8">CRPJ-33</strain>
    </source>
</reference>